<name>A0A7R8H8R3_LEPSM</name>
<evidence type="ECO:0000313" key="2">
    <source>
        <dbReference type="Proteomes" id="UP000675881"/>
    </source>
</evidence>
<reference evidence="1" key="1">
    <citation type="submission" date="2021-02" db="EMBL/GenBank/DDBJ databases">
        <authorList>
            <person name="Bekaert M."/>
        </authorList>
    </citation>
    <scope>NUCLEOTIDE SEQUENCE</scope>
    <source>
        <strain evidence="1">IoA-00</strain>
    </source>
</reference>
<proteinExistence type="predicted"/>
<dbReference type="AlphaFoldDB" id="A0A7R8H8R3"/>
<dbReference type="Proteomes" id="UP000675881">
    <property type="component" value="Chromosome 5"/>
</dbReference>
<dbReference type="EMBL" id="HG994584">
    <property type="protein sequence ID" value="CAF2935459.1"/>
    <property type="molecule type" value="Genomic_DNA"/>
</dbReference>
<accession>A0A7R8H8R3</accession>
<sequence length="178" mass="19970">MDKLKLNIPRIMIHNSLNSKNNCLNGHNNGDLGLAMVDRLQEMQYITILLDPAVVGRTSNNTIHSWNEYHLLIGSKSAVFPNTTKWKPKNSAAENAHYAIPKDEMPNASQCTRAGEKEDLALRQKKKTSTNRRKKRISPGAMNTIMLNGLDKSESSRIQFIIGQATSKNVFQVTHLLC</sequence>
<gene>
    <name evidence="1" type="ORF">LSAA_9913</name>
</gene>
<organism evidence="1 2">
    <name type="scientific">Lepeophtheirus salmonis</name>
    <name type="common">Salmon louse</name>
    <name type="synonym">Caligus salmonis</name>
    <dbReference type="NCBI Taxonomy" id="72036"/>
    <lineage>
        <taxon>Eukaryota</taxon>
        <taxon>Metazoa</taxon>
        <taxon>Ecdysozoa</taxon>
        <taxon>Arthropoda</taxon>
        <taxon>Crustacea</taxon>
        <taxon>Multicrustacea</taxon>
        <taxon>Hexanauplia</taxon>
        <taxon>Copepoda</taxon>
        <taxon>Siphonostomatoida</taxon>
        <taxon>Caligidae</taxon>
        <taxon>Lepeophtheirus</taxon>
    </lineage>
</organism>
<protein>
    <submittedName>
        <fullName evidence="1">(salmon louse) hypothetical protein</fullName>
    </submittedName>
</protein>
<keyword evidence="2" id="KW-1185">Reference proteome</keyword>
<evidence type="ECO:0000313" key="1">
    <source>
        <dbReference type="EMBL" id="CAF2935459.1"/>
    </source>
</evidence>